<dbReference type="Gene3D" id="3.90.550.10">
    <property type="entry name" value="Spore Coat Polysaccharide Biosynthesis Protein SpsA, Chain A"/>
    <property type="match status" value="1"/>
</dbReference>
<name>A0AAE3DHP4_9FIRM</name>
<dbReference type="InterPro" id="IPR050834">
    <property type="entry name" value="Glycosyltransf_2"/>
</dbReference>
<evidence type="ECO:0000313" key="2">
    <source>
        <dbReference type="EMBL" id="MCC2135737.1"/>
    </source>
</evidence>
<accession>A0AAE3DHP4</accession>
<evidence type="ECO:0000259" key="1">
    <source>
        <dbReference type="Pfam" id="PF00535"/>
    </source>
</evidence>
<dbReference type="InterPro" id="IPR029044">
    <property type="entry name" value="Nucleotide-diphossugar_trans"/>
</dbReference>
<organism evidence="2 3">
    <name type="scientific">Hominenteromicrobium mulieris</name>
    <dbReference type="NCBI Taxonomy" id="2885357"/>
    <lineage>
        <taxon>Bacteria</taxon>
        <taxon>Bacillati</taxon>
        <taxon>Bacillota</taxon>
        <taxon>Clostridia</taxon>
        <taxon>Eubacteriales</taxon>
        <taxon>Oscillospiraceae</taxon>
        <taxon>Hominenteromicrobium</taxon>
    </lineage>
</organism>
<reference evidence="2" key="1">
    <citation type="submission" date="2021-10" db="EMBL/GenBank/DDBJ databases">
        <title>Anaerobic single-cell dispensing facilitates the cultivation of human gut bacteria.</title>
        <authorList>
            <person name="Afrizal A."/>
        </authorList>
    </citation>
    <scope>NUCLEOTIDE SEQUENCE</scope>
    <source>
        <strain evidence="2">CLA-AA-H250</strain>
    </source>
</reference>
<dbReference type="CDD" id="cd00761">
    <property type="entry name" value="Glyco_tranf_GTA_type"/>
    <property type="match status" value="1"/>
</dbReference>
<feature type="domain" description="Glycosyltransferase 2-like" evidence="1">
    <location>
        <begin position="5"/>
        <end position="123"/>
    </location>
</feature>
<dbReference type="EMBL" id="JAJEQC010000001">
    <property type="protein sequence ID" value="MCC2135737.1"/>
    <property type="molecule type" value="Genomic_DNA"/>
</dbReference>
<dbReference type="AlphaFoldDB" id="A0AAE3DHP4"/>
<sequence length="339" mass="38694">MPEVSIILPVYNEERHLQKTLSALCTQTFRDFELLAVDDGSTDESRRILERFAAADARITVLAQHHGGVSRARNLALEAATGKWVWFVDSDDLPFSNYLEKALHEPQSNDADILMGSYLKMDLNGEITRITLPKYGLIDSETLPVCFMQAQYETGYFGYLWNKLLRREKILSVNAVFDESMTLAEDLQFLVQLYRANSRVLLTPHCAMQYAAHPLRREADHFKQLLLQKEIAHWVITEQKHTEFKPFFRKRLSAYTAFSVFYAPDIGLDPITKAKEIMEDEALCALLSEAELHGVFRCIVHCLKQQNLPALQLHLAAYRAAKHAKSILKGENTRALHSA</sequence>
<dbReference type="Proteomes" id="UP001199424">
    <property type="component" value="Unassembled WGS sequence"/>
</dbReference>
<gene>
    <name evidence="2" type="ORF">LKD31_01735</name>
</gene>
<dbReference type="Pfam" id="PF00535">
    <property type="entry name" value="Glycos_transf_2"/>
    <property type="match status" value="1"/>
</dbReference>
<protein>
    <submittedName>
        <fullName evidence="2">Glycosyltransferase family 2 protein</fullName>
    </submittedName>
</protein>
<dbReference type="InterPro" id="IPR001173">
    <property type="entry name" value="Glyco_trans_2-like"/>
</dbReference>
<evidence type="ECO:0000313" key="3">
    <source>
        <dbReference type="Proteomes" id="UP001199424"/>
    </source>
</evidence>
<comment type="caution">
    <text evidence="2">The sequence shown here is derived from an EMBL/GenBank/DDBJ whole genome shotgun (WGS) entry which is preliminary data.</text>
</comment>
<dbReference type="RefSeq" id="WP_308448358.1">
    <property type="nucleotide sequence ID" value="NZ_JAJEQC010000001.1"/>
</dbReference>
<keyword evidence="3" id="KW-1185">Reference proteome</keyword>
<proteinExistence type="predicted"/>
<dbReference type="PANTHER" id="PTHR43685">
    <property type="entry name" value="GLYCOSYLTRANSFERASE"/>
    <property type="match status" value="1"/>
</dbReference>
<dbReference type="SUPFAM" id="SSF53448">
    <property type="entry name" value="Nucleotide-diphospho-sugar transferases"/>
    <property type="match status" value="1"/>
</dbReference>
<dbReference type="PANTHER" id="PTHR43685:SF2">
    <property type="entry name" value="GLYCOSYLTRANSFERASE 2-LIKE DOMAIN-CONTAINING PROTEIN"/>
    <property type="match status" value="1"/>
</dbReference>